<feature type="chain" id="PRO_5031307766" evidence="2">
    <location>
        <begin position="21"/>
        <end position="207"/>
    </location>
</feature>
<evidence type="ECO:0000256" key="2">
    <source>
        <dbReference type="SAM" id="SignalP"/>
    </source>
</evidence>
<gene>
    <name evidence="4" type="ORF">F0262_18875</name>
</gene>
<dbReference type="InterPro" id="IPR027385">
    <property type="entry name" value="Beta-barrel_OMP"/>
</dbReference>
<organism evidence="4 5">
    <name type="scientific">Vibrio rotiferianus</name>
    <dbReference type="NCBI Taxonomy" id="190895"/>
    <lineage>
        <taxon>Bacteria</taxon>
        <taxon>Pseudomonadati</taxon>
        <taxon>Pseudomonadota</taxon>
        <taxon>Gammaproteobacteria</taxon>
        <taxon>Vibrionales</taxon>
        <taxon>Vibrionaceae</taxon>
        <taxon>Vibrio</taxon>
    </lineage>
</organism>
<dbReference type="Gene3D" id="2.40.160.20">
    <property type="match status" value="1"/>
</dbReference>
<feature type="signal peptide" evidence="2">
    <location>
        <begin position="1"/>
        <end position="20"/>
    </location>
</feature>
<name>A0A7Y3ZBZ2_9VIBR</name>
<dbReference type="Pfam" id="PF13505">
    <property type="entry name" value="OMP_b-brl"/>
    <property type="match status" value="1"/>
</dbReference>
<dbReference type="AlphaFoldDB" id="A0A7Y3ZBZ2"/>
<evidence type="ECO:0000256" key="1">
    <source>
        <dbReference type="ARBA" id="ARBA00022729"/>
    </source>
</evidence>
<dbReference type="SUPFAM" id="SSF56925">
    <property type="entry name" value="OMPA-like"/>
    <property type="match status" value="1"/>
</dbReference>
<keyword evidence="1 2" id="KW-0732">Signal</keyword>
<dbReference type="RefSeq" id="WP_171358822.1">
    <property type="nucleotide sequence ID" value="NZ_VTYN01000024.1"/>
</dbReference>
<dbReference type="InterPro" id="IPR011250">
    <property type="entry name" value="OMP/PagP_B-barrel"/>
</dbReference>
<reference evidence="4 5" key="1">
    <citation type="submission" date="2019-08" db="EMBL/GenBank/DDBJ databases">
        <title>Draft genome sequencing and comparative genomics of hatchery-associated Vibrios.</title>
        <authorList>
            <person name="Kehlet-Delgado H."/>
            <person name="Mueller R.S."/>
        </authorList>
    </citation>
    <scope>NUCLEOTIDE SEQUENCE [LARGE SCALE GENOMIC DNA]</scope>
    <source>
        <strain evidence="4 5">00-78-3</strain>
    </source>
</reference>
<proteinExistence type="predicted"/>
<evidence type="ECO:0000313" key="4">
    <source>
        <dbReference type="EMBL" id="NOH50108.1"/>
    </source>
</evidence>
<evidence type="ECO:0000313" key="5">
    <source>
        <dbReference type="Proteomes" id="UP000572072"/>
    </source>
</evidence>
<evidence type="ECO:0000259" key="3">
    <source>
        <dbReference type="Pfam" id="PF13505"/>
    </source>
</evidence>
<feature type="domain" description="Outer membrane protein beta-barrel" evidence="3">
    <location>
        <begin position="8"/>
        <end position="207"/>
    </location>
</feature>
<dbReference type="EMBL" id="VTYN01000024">
    <property type="protein sequence ID" value="NOH50108.1"/>
    <property type="molecule type" value="Genomic_DNA"/>
</dbReference>
<comment type="caution">
    <text evidence="4">The sequence shown here is derived from an EMBL/GenBank/DDBJ whole genome shotgun (WGS) entry which is preliminary data.</text>
</comment>
<sequence>MINRSLIALTLLAAFSSANANANANAYIGASVGKAGFDDASTTGHTSGYSASAQLELEDDESLSGKLYGGYQFNEYLSLEGSIGGFDALDGSIVTVGDMKYAAIQPRLSLPLGDRMNLFAKAGISYFNAEFNVSNALFGGTGYTTFSDSTVTGIYGLGAEFAIASNFMLLMEWEYMKPELEIAKVGNDKATIEAEISTFSVGMRYKF</sequence>
<protein>
    <submittedName>
        <fullName evidence="4">Outer membrane beta-barrel protein</fullName>
    </submittedName>
</protein>
<accession>A0A7Y3ZBZ2</accession>
<dbReference type="Proteomes" id="UP000572072">
    <property type="component" value="Unassembled WGS sequence"/>
</dbReference>